<organism evidence="2">
    <name type="scientific">hydrothermal vent metagenome</name>
    <dbReference type="NCBI Taxonomy" id="652676"/>
    <lineage>
        <taxon>unclassified sequences</taxon>
        <taxon>metagenomes</taxon>
        <taxon>ecological metagenomes</taxon>
    </lineage>
</organism>
<protein>
    <submittedName>
        <fullName evidence="2">Tellurite resistance protein-related protein</fullName>
    </submittedName>
</protein>
<evidence type="ECO:0000259" key="1">
    <source>
        <dbReference type="Pfam" id="PF03848"/>
    </source>
</evidence>
<dbReference type="SUPFAM" id="SSF53335">
    <property type="entry name" value="S-adenosyl-L-methionine-dependent methyltransferases"/>
    <property type="match status" value="1"/>
</dbReference>
<evidence type="ECO:0000313" key="2">
    <source>
        <dbReference type="EMBL" id="SFV69099.1"/>
    </source>
</evidence>
<dbReference type="AlphaFoldDB" id="A0A1W1CTJ3"/>
<feature type="domain" description="Tellurite resistance methyltransferase TehB-like" evidence="1">
    <location>
        <begin position="30"/>
        <end position="150"/>
    </location>
</feature>
<gene>
    <name evidence="2" type="ORF">MNB_SV-10-1240</name>
</gene>
<reference evidence="2" key="1">
    <citation type="submission" date="2016-10" db="EMBL/GenBank/DDBJ databases">
        <authorList>
            <person name="de Groot N.N."/>
        </authorList>
    </citation>
    <scope>NUCLEOTIDE SEQUENCE</scope>
</reference>
<dbReference type="InterPro" id="IPR015985">
    <property type="entry name" value="TehB-like_dom"/>
</dbReference>
<dbReference type="InterPro" id="IPR029063">
    <property type="entry name" value="SAM-dependent_MTases_sf"/>
</dbReference>
<proteinExistence type="predicted"/>
<accession>A0A1W1CTJ3</accession>
<dbReference type="Gene3D" id="3.40.50.150">
    <property type="entry name" value="Vaccinia Virus protein VP39"/>
    <property type="match status" value="1"/>
</dbReference>
<name>A0A1W1CTJ3_9ZZZZ</name>
<dbReference type="EMBL" id="FPHL01000057">
    <property type="protein sequence ID" value="SFV69099.1"/>
    <property type="molecule type" value="Genomic_DNA"/>
</dbReference>
<dbReference type="CDD" id="cd02440">
    <property type="entry name" value="AdoMet_MTases"/>
    <property type="match status" value="1"/>
</dbReference>
<sequence length="195" mass="22360">MAHEDKERWDAKYIKNPVPDKPVAFITQYAKHAAGSRALDIACGMGRNSKYLASEGFEVDAWDISSVAIESLRGIRHIYPREVDLDVCEFPVETYDLIVCTYFLKRTLFPQIIKALKPGGIFLYQTFVYHPDNERNLSNRSFLLEEGELEAAFAHDLDMIHLREYWDIDSSGKKSFKAEMAAKKRAEQVNESTFA</sequence>
<dbReference type="Pfam" id="PF03848">
    <property type="entry name" value="TehB"/>
    <property type="match status" value="1"/>
</dbReference>
<dbReference type="PANTHER" id="PTHR43861">
    <property type="entry name" value="TRANS-ACONITATE 2-METHYLTRANSFERASE-RELATED"/>
    <property type="match status" value="1"/>
</dbReference>